<dbReference type="AlphaFoldDB" id="A0A2N5XVR4"/>
<evidence type="ECO:0000256" key="5">
    <source>
        <dbReference type="ARBA" id="ARBA00023163"/>
    </source>
</evidence>
<dbReference type="SUPFAM" id="SSF46785">
    <property type="entry name" value="Winged helix' DNA-binding domain"/>
    <property type="match status" value="1"/>
</dbReference>
<dbReference type="NCBIfam" id="NF008410">
    <property type="entry name" value="PRK11233.1"/>
    <property type="match status" value="1"/>
</dbReference>
<dbReference type="InterPro" id="IPR000847">
    <property type="entry name" value="LysR_HTH_N"/>
</dbReference>
<keyword evidence="4" id="KW-0010">Activator</keyword>
<reference evidence="7 8" key="1">
    <citation type="submission" date="2018-01" db="EMBL/GenBank/DDBJ databases">
        <title>The draft genome sequence of Cohaesibacter sp. H1304.</title>
        <authorList>
            <person name="Wang N.-N."/>
            <person name="Du Z.-J."/>
        </authorList>
    </citation>
    <scope>NUCLEOTIDE SEQUENCE [LARGE SCALE GENOMIC DNA]</scope>
    <source>
        <strain evidence="7 8">H1304</strain>
    </source>
</reference>
<dbReference type="OrthoDB" id="8479357at2"/>
<evidence type="ECO:0000313" key="7">
    <source>
        <dbReference type="EMBL" id="PLW78593.1"/>
    </source>
</evidence>
<dbReference type="PANTHER" id="PTHR30293:SF0">
    <property type="entry name" value="NITROGEN ASSIMILATION REGULATORY PROTEIN NAC"/>
    <property type="match status" value="1"/>
</dbReference>
<evidence type="ECO:0000256" key="4">
    <source>
        <dbReference type="ARBA" id="ARBA00023159"/>
    </source>
</evidence>
<comment type="caution">
    <text evidence="7">The sequence shown here is derived from an EMBL/GenBank/DDBJ whole genome shotgun (WGS) entry which is preliminary data.</text>
</comment>
<evidence type="ECO:0000256" key="1">
    <source>
        <dbReference type="ARBA" id="ARBA00009437"/>
    </source>
</evidence>
<name>A0A2N5XVR4_9HYPH</name>
<proteinExistence type="inferred from homology"/>
<dbReference type="PRINTS" id="PR00039">
    <property type="entry name" value="HTHLYSR"/>
</dbReference>
<keyword evidence="3" id="KW-0238">DNA-binding</keyword>
<comment type="similarity">
    <text evidence="1">Belongs to the LysR transcriptional regulatory family.</text>
</comment>
<dbReference type="CDD" id="cd08433">
    <property type="entry name" value="PBP2_Nac"/>
    <property type="match status" value="1"/>
</dbReference>
<dbReference type="Pfam" id="PF00126">
    <property type="entry name" value="HTH_1"/>
    <property type="match status" value="1"/>
</dbReference>
<evidence type="ECO:0000256" key="3">
    <source>
        <dbReference type="ARBA" id="ARBA00023125"/>
    </source>
</evidence>
<dbReference type="Gene3D" id="3.40.190.290">
    <property type="match status" value="1"/>
</dbReference>
<feature type="domain" description="HTH lysR-type" evidence="6">
    <location>
        <begin position="1"/>
        <end position="58"/>
    </location>
</feature>
<dbReference type="InterPro" id="IPR036388">
    <property type="entry name" value="WH-like_DNA-bd_sf"/>
</dbReference>
<gene>
    <name evidence="7" type="ORF">C0081_03800</name>
</gene>
<dbReference type="RefSeq" id="WP_101532486.1">
    <property type="nucleotide sequence ID" value="NZ_JBFHIU010000064.1"/>
</dbReference>
<dbReference type="Gene3D" id="1.10.10.10">
    <property type="entry name" value="Winged helix-like DNA-binding domain superfamily/Winged helix DNA-binding domain"/>
    <property type="match status" value="1"/>
</dbReference>
<dbReference type="GO" id="GO:0003700">
    <property type="term" value="F:DNA-binding transcription factor activity"/>
    <property type="evidence" value="ECO:0007669"/>
    <property type="project" value="InterPro"/>
</dbReference>
<dbReference type="GO" id="GO:2000142">
    <property type="term" value="P:regulation of DNA-templated transcription initiation"/>
    <property type="evidence" value="ECO:0007669"/>
    <property type="project" value="TreeGrafter"/>
</dbReference>
<accession>A0A2N5XVR4</accession>
<keyword evidence="8" id="KW-1185">Reference proteome</keyword>
<protein>
    <submittedName>
        <fullName evidence="7">LysR family transcriptional regulator</fullName>
    </submittedName>
</protein>
<keyword evidence="5" id="KW-0804">Transcription</keyword>
<dbReference type="PROSITE" id="PS50931">
    <property type="entry name" value="HTH_LYSR"/>
    <property type="match status" value="1"/>
</dbReference>
<dbReference type="Pfam" id="PF03466">
    <property type="entry name" value="LysR_substrate"/>
    <property type="match status" value="1"/>
</dbReference>
<dbReference type="EMBL" id="PKUQ01000003">
    <property type="protein sequence ID" value="PLW78593.1"/>
    <property type="molecule type" value="Genomic_DNA"/>
</dbReference>
<evidence type="ECO:0000259" key="6">
    <source>
        <dbReference type="PROSITE" id="PS50931"/>
    </source>
</evidence>
<dbReference type="InterPro" id="IPR036390">
    <property type="entry name" value="WH_DNA-bd_sf"/>
</dbReference>
<dbReference type="GO" id="GO:0003677">
    <property type="term" value="F:DNA binding"/>
    <property type="evidence" value="ECO:0007669"/>
    <property type="project" value="UniProtKB-KW"/>
</dbReference>
<dbReference type="PANTHER" id="PTHR30293">
    <property type="entry name" value="TRANSCRIPTIONAL REGULATORY PROTEIN NAC-RELATED"/>
    <property type="match status" value="1"/>
</dbReference>
<dbReference type="FunFam" id="1.10.10.10:FF:000001">
    <property type="entry name" value="LysR family transcriptional regulator"/>
    <property type="match status" value="1"/>
</dbReference>
<evidence type="ECO:0000256" key="2">
    <source>
        <dbReference type="ARBA" id="ARBA00023015"/>
    </source>
</evidence>
<dbReference type="InterPro" id="IPR005119">
    <property type="entry name" value="LysR_subst-bd"/>
</dbReference>
<keyword evidence="2" id="KW-0805">Transcription regulation</keyword>
<dbReference type="Proteomes" id="UP000234881">
    <property type="component" value="Unassembled WGS sequence"/>
</dbReference>
<organism evidence="7 8">
    <name type="scientific">Cohaesibacter celericrescens</name>
    <dbReference type="NCBI Taxonomy" id="2067669"/>
    <lineage>
        <taxon>Bacteria</taxon>
        <taxon>Pseudomonadati</taxon>
        <taxon>Pseudomonadota</taxon>
        <taxon>Alphaproteobacteria</taxon>
        <taxon>Hyphomicrobiales</taxon>
        <taxon>Cohaesibacteraceae</taxon>
    </lineage>
</organism>
<evidence type="ECO:0000313" key="8">
    <source>
        <dbReference type="Proteomes" id="UP000234881"/>
    </source>
</evidence>
<dbReference type="SUPFAM" id="SSF53850">
    <property type="entry name" value="Periplasmic binding protein-like II"/>
    <property type="match status" value="1"/>
</dbReference>
<sequence>MDTKRLSYFVKIIDKGSLTRAADALNIAQPALSQHLISLEAHFKQQLVVRSRHGVTMTEAGKALYRHAQIVLKQMDLMSSDVSEAAKVLSGSVSVGLAPYSTTSTLSLSLLKEIKRQYPEIMLHVNDNFGSVFSELVMNGRMDLALIYDPGMMRGVNFQQVAVEELFLISRRSAALPSDVKEAVPLTSLENVPLLLPSRIHLLRSLVDTAFETSHVVPKIVAEIDSMETLGAAISEGIGSTILPWSAASRMTDFKQLILRPIKDPAIEATISVCVSDNIPLSEPAMAVHDVLFRLVRELIASNQWPGVRPPQ</sequence>